<dbReference type="OrthoDB" id="430051at2759"/>
<keyword evidence="9" id="KW-1185">Reference proteome</keyword>
<feature type="compositionally biased region" description="Polar residues" evidence="6">
    <location>
        <begin position="220"/>
        <end position="238"/>
    </location>
</feature>
<evidence type="ECO:0000313" key="8">
    <source>
        <dbReference type="EMBL" id="RJE18419.1"/>
    </source>
</evidence>
<sequence>MISPHKNSPGAGSPRSAAPLRGLFMDGVWRCNCPGRPPAVKFQTKNHGINHGRWCKVLTSSRENTQTNRTVYTCQQPQYKRCDFFLWSSDAEAREKLVVLANSRSELDTFSKTPTKRARHENGLPTPVTDRKPDSPAAWKFQTQTPSKSANAKARMMAEDSGDTDSYDWDDSLDDDLELFMDRPRQPDFGQDLPRKAPRTPTRTSPRKRKILGFGFKGGDSTSHDSGVLTPQHSQTTDRIPPSAEVSMTPTPSRYTNALSADSGSEISAFAGQALKLLEGHNVMLPRKAQNELVSFLNTHDLKTKGIIRGRDISRIALRKKDEQIMRLNNRVQSLESQKELDRAMINGLRNNAGRS</sequence>
<evidence type="ECO:0000256" key="4">
    <source>
        <dbReference type="PROSITE-ProRule" id="PRU01343"/>
    </source>
</evidence>
<evidence type="ECO:0000256" key="6">
    <source>
        <dbReference type="SAM" id="MobiDB-lite"/>
    </source>
</evidence>
<evidence type="ECO:0000256" key="3">
    <source>
        <dbReference type="ARBA" id="ARBA00022833"/>
    </source>
</evidence>
<feature type="domain" description="GRF-type" evidence="7">
    <location>
        <begin position="49"/>
        <end position="91"/>
    </location>
</feature>
<keyword evidence="1" id="KW-0479">Metal-binding</keyword>
<feature type="region of interest" description="Disordered" evidence="6">
    <location>
        <begin position="182"/>
        <end position="251"/>
    </location>
</feature>
<keyword evidence="3" id="KW-0862">Zinc</keyword>
<keyword evidence="5" id="KW-0175">Coiled coil</keyword>
<reference evidence="9" key="1">
    <citation type="submission" date="2017-02" db="EMBL/GenBank/DDBJ databases">
        <authorList>
            <person name="Tafer H."/>
            <person name="Lopandic K."/>
        </authorList>
    </citation>
    <scope>NUCLEOTIDE SEQUENCE [LARGE SCALE GENOMIC DNA]</scope>
    <source>
        <strain evidence="9">CBS 366.77</strain>
    </source>
</reference>
<dbReference type="STRING" id="2070753.A0A3A2Z5S0"/>
<evidence type="ECO:0000313" key="9">
    <source>
        <dbReference type="Proteomes" id="UP000266188"/>
    </source>
</evidence>
<organism evidence="8 9">
    <name type="scientific">Aspergillus sclerotialis</name>
    <dbReference type="NCBI Taxonomy" id="2070753"/>
    <lineage>
        <taxon>Eukaryota</taxon>
        <taxon>Fungi</taxon>
        <taxon>Dikarya</taxon>
        <taxon>Ascomycota</taxon>
        <taxon>Pezizomycotina</taxon>
        <taxon>Eurotiomycetes</taxon>
        <taxon>Eurotiomycetidae</taxon>
        <taxon>Eurotiales</taxon>
        <taxon>Aspergillaceae</taxon>
        <taxon>Aspergillus</taxon>
        <taxon>Aspergillus subgen. Polypaecilum</taxon>
    </lineage>
</organism>
<dbReference type="Pfam" id="PF06839">
    <property type="entry name" value="Zn_ribbon_GRF"/>
    <property type="match status" value="1"/>
</dbReference>
<feature type="coiled-coil region" evidence="5">
    <location>
        <begin position="318"/>
        <end position="345"/>
    </location>
</feature>
<evidence type="ECO:0000259" key="7">
    <source>
        <dbReference type="PROSITE" id="PS51999"/>
    </source>
</evidence>
<keyword evidence="2 4" id="KW-0863">Zinc-finger</keyword>
<name>A0A3A2Z5S0_9EURO</name>
<proteinExistence type="predicted"/>
<feature type="region of interest" description="Disordered" evidence="6">
    <location>
        <begin position="108"/>
        <end position="169"/>
    </location>
</feature>
<feature type="compositionally biased region" description="Acidic residues" evidence="6">
    <location>
        <begin position="160"/>
        <end position="169"/>
    </location>
</feature>
<protein>
    <recommendedName>
        <fullName evidence="7">GRF-type domain-containing protein</fullName>
    </recommendedName>
</protein>
<comment type="caution">
    <text evidence="8">The sequence shown here is derived from an EMBL/GenBank/DDBJ whole genome shotgun (WGS) entry which is preliminary data.</text>
</comment>
<dbReference type="InterPro" id="IPR010666">
    <property type="entry name" value="Znf_GRF"/>
</dbReference>
<evidence type="ECO:0000256" key="5">
    <source>
        <dbReference type="SAM" id="Coils"/>
    </source>
</evidence>
<dbReference type="AlphaFoldDB" id="A0A3A2Z5S0"/>
<dbReference type="Proteomes" id="UP000266188">
    <property type="component" value="Unassembled WGS sequence"/>
</dbReference>
<dbReference type="GO" id="GO:0008270">
    <property type="term" value="F:zinc ion binding"/>
    <property type="evidence" value="ECO:0007669"/>
    <property type="project" value="UniProtKB-KW"/>
</dbReference>
<evidence type="ECO:0000256" key="2">
    <source>
        <dbReference type="ARBA" id="ARBA00022771"/>
    </source>
</evidence>
<dbReference type="EMBL" id="MVGC01000555">
    <property type="protein sequence ID" value="RJE18419.1"/>
    <property type="molecule type" value="Genomic_DNA"/>
</dbReference>
<feature type="compositionally biased region" description="Polar residues" evidence="6">
    <location>
        <begin position="141"/>
        <end position="150"/>
    </location>
</feature>
<evidence type="ECO:0000256" key="1">
    <source>
        <dbReference type="ARBA" id="ARBA00022723"/>
    </source>
</evidence>
<dbReference type="PROSITE" id="PS51999">
    <property type="entry name" value="ZF_GRF"/>
    <property type="match status" value="1"/>
</dbReference>
<accession>A0A3A2Z5S0</accession>
<gene>
    <name evidence="8" type="ORF">PHISCL_09238</name>
</gene>